<name>A0A1H2FDB1_9GAMM</name>
<dbReference type="Pfam" id="PF21993">
    <property type="entry name" value="TetR_C_13_2"/>
    <property type="match status" value="1"/>
</dbReference>
<keyword evidence="2 4" id="KW-0238">DNA-binding</keyword>
<dbReference type="AlphaFoldDB" id="A0A1H2FDB1"/>
<dbReference type="STRING" id="1434072.SAMN05216210_1472"/>
<dbReference type="Gene3D" id="1.10.357.10">
    <property type="entry name" value="Tetracycline Repressor, domain 2"/>
    <property type="match status" value="1"/>
</dbReference>
<evidence type="ECO:0000256" key="4">
    <source>
        <dbReference type="PROSITE-ProRule" id="PRU00335"/>
    </source>
</evidence>
<dbReference type="PANTHER" id="PTHR47506:SF3">
    <property type="entry name" value="HTH-TYPE TRANSCRIPTIONAL REGULATOR LMRA"/>
    <property type="match status" value="1"/>
</dbReference>
<evidence type="ECO:0000259" key="5">
    <source>
        <dbReference type="PROSITE" id="PS50977"/>
    </source>
</evidence>
<dbReference type="SUPFAM" id="SSF48498">
    <property type="entry name" value="Tetracyclin repressor-like, C-terminal domain"/>
    <property type="match status" value="1"/>
</dbReference>
<dbReference type="GO" id="GO:0003677">
    <property type="term" value="F:DNA binding"/>
    <property type="evidence" value="ECO:0007669"/>
    <property type="project" value="UniProtKB-UniRule"/>
</dbReference>
<dbReference type="InterPro" id="IPR054156">
    <property type="entry name" value="YxaF_TetR_C"/>
</dbReference>
<feature type="domain" description="HTH tetR-type" evidence="5">
    <location>
        <begin position="5"/>
        <end position="65"/>
    </location>
</feature>
<dbReference type="PANTHER" id="PTHR47506">
    <property type="entry name" value="TRANSCRIPTIONAL REGULATORY PROTEIN"/>
    <property type="match status" value="1"/>
</dbReference>
<dbReference type="InterPro" id="IPR009057">
    <property type="entry name" value="Homeodomain-like_sf"/>
</dbReference>
<dbReference type="InterPro" id="IPR036271">
    <property type="entry name" value="Tet_transcr_reg_TetR-rel_C_sf"/>
</dbReference>
<gene>
    <name evidence="6" type="ORF">SAMN05216210_1472</name>
</gene>
<reference evidence="7" key="1">
    <citation type="submission" date="2016-10" db="EMBL/GenBank/DDBJ databases">
        <authorList>
            <person name="Varghese N."/>
            <person name="Submissions S."/>
        </authorList>
    </citation>
    <scope>NUCLEOTIDE SEQUENCE [LARGE SCALE GENOMIC DNA]</scope>
    <source>
        <strain evidence="7">CECT 8338</strain>
    </source>
</reference>
<dbReference type="OrthoDB" id="116240at2"/>
<dbReference type="Pfam" id="PF00440">
    <property type="entry name" value="TetR_N"/>
    <property type="match status" value="1"/>
</dbReference>
<evidence type="ECO:0000313" key="7">
    <source>
        <dbReference type="Proteomes" id="UP000243924"/>
    </source>
</evidence>
<evidence type="ECO:0000256" key="2">
    <source>
        <dbReference type="ARBA" id="ARBA00023125"/>
    </source>
</evidence>
<keyword evidence="1" id="KW-0805">Transcription regulation</keyword>
<organism evidence="6 7">
    <name type="scientific">Halopseudomonas salegens</name>
    <dbReference type="NCBI Taxonomy" id="1434072"/>
    <lineage>
        <taxon>Bacteria</taxon>
        <taxon>Pseudomonadati</taxon>
        <taxon>Pseudomonadota</taxon>
        <taxon>Gammaproteobacteria</taxon>
        <taxon>Pseudomonadales</taxon>
        <taxon>Pseudomonadaceae</taxon>
        <taxon>Halopseudomonas</taxon>
    </lineage>
</organism>
<proteinExistence type="predicted"/>
<evidence type="ECO:0000313" key="6">
    <source>
        <dbReference type="EMBL" id="SDU05357.1"/>
    </source>
</evidence>
<dbReference type="Proteomes" id="UP000243924">
    <property type="component" value="Chromosome I"/>
</dbReference>
<keyword evidence="7" id="KW-1185">Reference proteome</keyword>
<feature type="DNA-binding region" description="H-T-H motif" evidence="4">
    <location>
        <begin position="28"/>
        <end position="47"/>
    </location>
</feature>
<dbReference type="InterPro" id="IPR001647">
    <property type="entry name" value="HTH_TetR"/>
</dbReference>
<evidence type="ECO:0000256" key="3">
    <source>
        <dbReference type="ARBA" id="ARBA00023163"/>
    </source>
</evidence>
<keyword evidence="3" id="KW-0804">Transcription</keyword>
<sequence length="194" mass="20952">MSAAARHRQNIVLAAAKLFRQQGYASTGLKDILQESKAPKGSLYHYFPQGKEQLGQEALTYSANQALTTLELLAKEHTTSADLLLAFSARLASWMEASAFQDGCPMATTILETVPQSTLLRDAAVAGLQAWQAVFQRMLLAEGATPDSAARLSSLTIAVLEGALIQARVEMSARPLTDATEEVANWMRRASRAS</sequence>
<evidence type="ECO:0000256" key="1">
    <source>
        <dbReference type="ARBA" id="ARBA00023015"/>
    </source>
</evidence>
<dbReference type="RefSeq" id="WP_092385588.1">
    <property type="nucleotide sequence ID" value="NZ_LT629787.1"/>
</dbReference>
<dbReference type="EMBL" id="LT629787">
    <property type="protein sequence ID" value="SDU05357.1"/>
    <property type="molecule type" value="Genomic_DNA"/>
</dbReference>
<accession>A0A1H2FDB1</accession>
<protein>
    <submittedName>
        <fullName evidence="6">Transcriptional regulator, TetR family</fullName>
    </submittedName>
</protein>
<dbReference type="SUPFAM" id="SSF46689">
    <property type="entry name" value="Homeodomain-like"/>
    <property type="match status" value="1"/>
</dbReference>
<dbReference type="PROSITE" id="PS50977">
    <property type="entry name" value="HTH_TETR_2"/>
    <property type="match status" value="1"/>
</dbReference>